<dbReference type="GO" id="GO:0008270">
    <property type="term" value="F:zinc ion binding"/>
    <property type="evidence" value="ECO:0007669"/>
    <property type="project" value="InterPro"/>
</dbReference>
<gene>
    <name evidence="8" type="ORF">FPZ12_017215</name>
</gene>
<organism evidence="8 9">
    <name type="scientific">Amycolatopsis acidicola</name>
    <dbReference type="NCBI Taxonomy" id="2596893"/>
    <lineage>
        <taxon>Bacteria</taxon>
        <taxon>Bacillati</taxon>
        <taxon>Actinomycetota</taxon>
        <taxon>Actinomycetes</taxon>
        <taxon>Pseudonocardiales</taxon>
        <taxon>Pseudonocardiaceae</taxon>
        <taxon>Amycolatopsis</taxon>
    </lineage>
</organism>
<dbReference type="PANTHER" id="PTHR43350:SF2">
    <property type="entry name" value="GROES-LIKE ZINC-BINDING ALCOHOL DEHYDROGENASE FAMILY PROTEIN"/>
    <property type="match status" value="1"/>
</dbReference>
<dbReference type="PANTHER" id="PTHR43350">
    <property type="entry name" value="NAD-DEPENDENT ALCOHOL DEHYDROGENASE"/>
    <property type="match status" value="1"/>
</dbReference>
<keyword evidence="3 6" id="KW-0479">Metal-binding</keyword>
<dbReference type="AlphaFoldDB" id="A0A5N0V2C4"/>
<evidence type="ECO:0000313" key="9">
    <source>
        <dbReference type="Proteomes" id="UP000319769"/>
    </source>
</evidence>
<dbReference type="OrthoDB" id="3265141at2"/>
<name>A0A5N0V2C4_9PSEU</name>
<comment type="caution">
    <text evidence="8">The sequence shown here is derived from an EMBL/GenBank/DDBJ whole genome shotgun (WGS) entry which is preliminary data.</text>
</comment>
<proteinExistence type="inferred from homology"/>
<evidence type="ECO:0000313" key="8">
    <source>
        <dbReference type="EMBL" id="KAA9160577.1"/>
    </source>
</evidence>
<keyword evidence="4 6" id="KW-0862">Zinc</keyword>
<evidence type="ECO:0000259" key="7">
    <source>
        <dbReference type="SMART" id="SM00829"/>
    </source>
</evidence>
<evidence type="ECO:0000256" key="2">
    <source>
        <dbReference type="ARBA" id="ARBA00008072"/>
    </source>
</evidence>
<reference evidence="8" key="1">
    <citation type="submission" date="2019-09" db="EMBL/GenBank/DDBJ databases">
        <authorList>
            <person name="Teo W.F.A."/>
            <person name="Duangmal K."/>
        </authorList>
    </citation>
    <scope>NUCLEOTIDE SEQUENCE [LARGE SCALE GENOMIC DNA]</scope>
    <source>
        <strain evidence="8">K81G1</strain>
    </source>
</reference>
<dbReference type="Gene3D" id="3.90.180.10">
    <property type="entry name" value="Medium-chain alcohol dehydrogenases, catalytic domain"/>
    <property type="match status" value="1"/>
</dbReference>
<dbReference type="SUPFAM" id="SSF51735">
    <property type="entry name" value="NAD(P)-binding Rossmann-fold domains"/>
    <property type="match status" value="1"/>
</dbReference>
<dbReference type="PROSITE" id="PS00059">
    <property type="entry name" value="ADH_ZINC"/>
    <property type="match status" value="1"/>
</dbReference>
<keyword evidence="5" id="KW-0560">Oxidoreductase</keyword>
<accession>A0A5N0V2C4</accession>
<dbReference type="EMBL" id="VMNW02000021">
    <property type="protein sequence ID" value="KAA9160577.1"/>
    <property type="molecule type" value="Genomic_DNA"/>
</dbReference>
<dbReference type="InterPro" id="IPR011032">
    <property type="entry name" value="GroES-like_sf"/>
</dbReference>
<evidence type="ECO:0000256" key="4">
    <source>
        <dbReference type="ARBA" id="ARBA00022833"/>
    </source>
</evidence>
<keyword evidence="9" id="KW-1185">Reference proteome</keyword>
<feature type="domain" description="Enoyl reductase (ER)" evidence="7">
    <location>
        <begin position="12"/>
        <end position="363"/>
    </location>
</feature>
<dbReference type="InterPro" id="IPR013149">
    <property type="entry name" value="ADH-like_C"/>
</dbReference>
<evidence type="ECO:0000256" key="6">
    <source>
        <dbReference type="RuleBase" id="RU361277"/>
    </source>
</evidence>
<dbReference type="CDD" id="cd08278">
    <property type="entry name" value="benzyl_alcohol_DH"/>
    <property type="match status" value="1"/>
</dbReference>
<sequence length="366" mass="37880">MRIRGAVARETGAPFTLEDLELDEPRPDEVLVEVSAVGVCHTDVAVRNQWMPLPLPMVLGHEGAGIVRAVGRSVRKVVPGDRVVMSYWHCGTCPRCLSGHPAYCVDHAAWTVSGSRPDGTNAVHGEGPLHGTFFAQSSFATHAMATERNVVKVGADTDLVVAAPLACGLQTGAGTVINRLTPEVGSGLAVFGVGAVGLAAVMAARLVGCTTVVAVDVHPSRLALAEELGATHTIDASATEDVAGAVRDLSASGVNYAVETTAVPSVAAQAVESLAPHGTCAILGVGPGNPALSLDMMRLLSTGRTVTGVAMGDGRPEELIPKLLELHRQGRFPIDRLVTTYPLEDINKAVEDAEAGKVVKAVLIPG</sequence>
<dbReference type="SUPFAM" id="SSF50129">
    <property type="entry name" value="GroES-like"/>
    <property type="match status" value="1"/>
</dbReference>
<dbReference type="InterPro" id="IPR002328">
    <property type="entry name" value="ADH_Zn_CS"/>
</dbReference>
<dbReference type="Proteomes" id="UP000319769">
    <property type="component" value="Unassembled WGS sequence"/>
</dbReference>
<evidence type="ECO:0000256" key="5">
    <source>
        <dbReference type="ARBA" id="ARBA00023002"/>
    </source>
</evidence>
<protein>
    <submittedName>
        <fullName evidence="8">NAD(P)-dependent alcohol dehydrogenase</fullName>
    </submittedName>
</protein>
<comment type="similarity">
    <text evidence="2 6">Belongs to the zinc-containing alcohol dehydrogenase family.</text>
</comment>
<evidence type="ECO:0000256" key="3">
    <source>
        <dbReference type="ARBA" id="ARBA00022723"/>
    </source>
</evidence>
<dbReference type="GO" id="GO:0016491">
    <property type="term" value="F:oxidoreductase activity"/>
    <property type="evidence" value="ECO:0007669"/>
    <property type="project" value="UniProtKB-KW"/>
</dbReference>
<dbReference type="SMART" id="SM00829">
    <property type="entry name" value="PKS_ER"/>
    <property type="match status" value="1"/>
</dbReference>
<dbReference type="InterPro" id="IPR036291">
    <property type="entry name" value="NAD(P)-bd_dom_sf"/>
</dbReference>
<dbReference type="Pfam" id="PF00107">
    <property type="entry name" value="ADH_zinc_N"/>
    <property type="match status" value="1"/>
</dbReference>
<dbReference type="Pfam" id="PF08240">
    <property type="entry name" value="ADH_N"/>
    <property type="match status" value="1"/>
</dbReference>
<evidence type="ECO:0000256" key="1">
    <source>
        <dbReference type="ARBA" id="ARBA00001947"/>
    </source>
</evidence>
<dbReference type="InterPro" id="IPR020843">
    <property type="entry name" value="ER"/>
</dbReference>
<dbReference type="FunFam" id="3.40.50.720:FF:000003">
    <property type="entry name" value="S-(hydroxymethyl)glutathione dehydrogenase"/>
    <property type="match status" value="1"/>
</dbReference>
<dbReference type="Gene3D" id="3.40.50.720">
    <property type="entry name" value="NAD(P)-binding Rossmann-like Domain"/>
    <property type="match status" value="1"/>
</dbReference>
<dbReference type="InterPro" id="IPR013154">
    <property type="entry name" value="ADH-like_N"/>
</dbReference>
<comment type="cofactor">
    <cofactor evidence="1 6">
        <name>Zn(2+)</name>
        <dbReference type="ChEBI" id="CHEBI:29105"/>
    </cofactor>
</comment>